<dbReference type="EC" id="2.5.1.16" evidence="4"/>
<dbReference type="NCBIfam" id="TIGR00417">
    <property type="entry name" value="speE"/>
    <property type="match status" value="1"/>
</dbReference>
<dbReference type="HAMAP" id="MF_00198">
    <property type="entry name" value="Spermidine_synth"/>
    <property type="match status" value="1"/>
</dbReference>
<dbReference type="PANTHER" id="PTHR11558:SF11">
    <property type="entry name" value="SPERMIDINE SYNTHASE"/>
    <property type="match status" value="1"/>
</dbReference>
<dbReference type="FunFam" id="2.30.140.10:FF:000001">
    <property type="entry name" value="SPE3p Spermidine synthase"/>
    <property type="match status" value="1"/>
</dbReference>
<evidence type="ECO:0000256" key="3">
    <source>
        <dbReference type="ARBA" id="ARBA00011774"/>
    </source>
</evidence>
<evidence type="ECO:0000256" key="11">
    <source>
        <dbReference type="RuleBase" id="RU003836"/>
    </source>
</evidence>
<dbReference type="Gene3D" id="2.30.140.10">
    <property type="entry name" value="Spermidine synthase, tetramerisation domain"/>
    <property type="match status" value="1"/>
</dbReference>
<comment type="similarity">
    <text evidence="2 11">Belongs to the spermidine/spermine synthase family.</text>
</comment>
<dbReference type="CDD" id="cd02440">
    <property type="entry name" value="AdoMet_MTases"/>
    <property type="match status" value="1"/>
</dbReference>
<evidence type="ECO:0000256" key="9">
    <source>
        <dbReference type="ARBA" id="ARBA00082964"/>
    </source>
</evidence>
<dbReference type="InterPro" id="IPR030668">
    <property type="entry name" value="Spermi_synthase_euk"/>
</dbReference>
<dbReference type="InterPro" id="IPR035246">
    <property type="entry name" value="Spermidine_synt_N"/>
</dbReference>
<dbReference type="Gene3D" id="3.40.50.150">
    <property type="entry name" value="Vaccinia Virus protein VP39"/>
    <property type="match status" value="1"/>
</dbReference>
<dbReference type="FunFam" id="3.40.50.150:FF:000013">
    <property type="entry name" value="Spermidine synthase"/>
    <property type="match status" value="1"/>
</dbReference>
<dbReference type="Pfam" id="PF01564">
    <property type="entry name" value="Spermine_synth"/>
    <property type="match status" value="1"/>
</dbReference>
<dbReference type="InterPro" id="IPR029063">
    <property type="entry name" value="SAM-dependent_MTases_sf"/>
</dbReference>
<dbReference type="PROSITE" id="PS51006">
    <property type="entry name" value="PABS_2"/>
    <property type="match status" value="1"/>
</dbReference>
<evidence type="ECO:0000256" key="5">
    <source>
        <dbReference type="ARBA" id="ARBA00022679"/>
    </source>
</evidence>
<dbReference type="PROSITE" id="PS01330">
    <property type="entry name" value="PABS_1"/>
    <property type="match status" value="1"/>
</dbReference>
<dbReference type="NCBIfam" id="NF002010">
    <property type="entry name" value="PRK00811.1"/>
    <property type="match status" value="1"/>
</dbReference>
<name>A0A914BYB7_9BILA</name>
<keyword evidence="10" id="KW-0620">Polyamine biosynthesis</keyword>
<evidence type="ECO:0000256" key="10">
    <source>
        <dbReference type="PROSITE-ProRule" id="PRU00354"/>
    </source>
</evidence>
<evidence type="ECO:0000256" key="6">
    <source>
        <dbReference type="ARBA" id="ARBA00049307"/>
    </source>
</evidence>
<evidence type="ECO:0000256" key="4">
    <source>
        <dbReference type="ARBA" id="ARBA00012455"/>
    </source>
</evidence>
<dbReference type="AlphaFoldDB" id="A0A914BYB7"/>
<proteinExistence type="inferred from homology"/>
<evidence type="ECO:0000256" key="2">
    <source>
        <dbReference type="ARBA" id="ARBA00007867"/>
    </source>
</evidence>
<protein>
    <recommendedName>
        <fullName evidence="8">Spermidine synthase</fullName>
        <ecNumber evidence="4">2.5.1.16</ecNumber>
    </recommendedName>
    <alternativeName>
        <fullName evidence="9">Putrescine aminopropyltransferase</fullName>
    </alternativeName>
</protein>
<evidence type="ECO:0000256" key="1">
    <source>
        <dbReference type="ARBA" id="ARBA00005123"/>
    </source>
</evidence>
<dbReference type="InterPro" id="IPR030374">
    <property type="entry name" value="PABS"/>
</dbReference>
<dbReference type="Proteomes" id="UP000887540">
    <property type="component" value="Unplaced"/>
</dbReference>
<evidence type="ECO:0000259" key="12">
    <source>
        <dbReference type="PROSITE" id="PS51006"/>
    </source>
</evidence>
<dbReference type="GO" id="GO:0005829">
    <property type="term" value="C:cytosol"/>
    <property type="evidence" value="ECO:0007669"/>
    <property type="project" value="TreeGrafter"/>
</dbReference>
<dbReference type="InterPro" id="IPR030373">
    <property type="entry name" value="PABS_CS"/>
</dbReference>
<evidence type="ECO:0000313" key="13">
    <source>
        <dbReference type="Proteomes" id="UP000887540"/>
    </source>
</evidence>
<evidence type="ECO:0000256" key="7">
    <source>
        <dbReference type="ARBA" id="ARBA00053963"/>
    </source>
</evidence>
<evidence type="ECO:0000256" key="8">
    <source>
        <dbReference type="ARBA" id="ARBA00072554"/>
    </source>
</evidence>
<dbReference type="InterPro" id="IPR001045">
    <property type="entry name" value="Spermi_synthase"/>
</dbReference>
<dbReference type="WBParaSite" id="ACRNAN_Path_1280.g5007.t1">
    <property type="protein sequence ID" value="ACRNAN_Path_1280.g5007.t1"/>
    <property type="gene ID" value="ACRNAN_Path_1280.g5007"/>
</dbReference>
<comment type="subunit">
    <text evidence="3">Homodimer or homotetramer.</text>
</comment>
<accession>A0A914BYB7</accession>
<keyword evidence="5 10" id="KW-0808">Transferase</keyword>
<reference evidence="14" key="1">
    <citation type="submission" date="2022-11" db="UniProtKB">
        <authorList>
            <consortium name="WormBaseParasite"/>
        </authorList>
    </citation>
    <scope>IDENTIFICATION</scope>
</reference>
<feature type="active site" description="Proton acceptor" evidence="10">
    <location>
        <position position="186"/>
    </location>
</feature>
<dbReference type="PIRSF" id="PIRSF000502">
    <property type="entry name" value="Spermidine_synth"/>
    <property type="match status" value="1"/>
</dbReference>
<sequence length="318" mass="35548">MDLLQKGWFTEFSPDDLEAIKNEVSGTKQLKSDNVELGGAWPGQAFSLQIEKVLFHEKSKYQDVLVFKSRTYGNVLVLDGIIQCTERDEFSYQEMLTHLPMFAHPNPKKVLIVGGGDGGILREVLKHEVVEQVTMCEIDEMVIEVSKKYLPNMAAQFLHPKLNLVIGDGFKFLAEHKGEYDVIITDSSDPIGPAESLFGKSYYALLNDVLRDGGILSSQAESYWLHLDLISHMIGFTKSIFPTVQYASSPVSTYPSGVMGYLIAAKEARDVSIPARELSDDECEKMGLRYYNSQLHRAAFVLPTFVKKALSVATKLPK</sequence>
<evidence type="ECO:0000313" key="14">
    <source>
        <dbReference type="WBParaSite" id="ACRNAN_Path_1280.g5007.t1"/>
    </source>
</evidence>
<comment type="catalytic activity">
    <reaction evidence="6">
        <text>S-adenosyl 3-(methylsulfanyl)propylamine + putrescine = S-methyl-5'-thioadenosine + spermidine + H(+)</text>
        <dbReference type="Rhea" id="RHEA:12721"/>
        <dbReference type="ChEBI" id="CHEBI:15378"/>
        <dbReference type="ChEBI" id="CHEBI:17509"/>
        <dbReference type="ChEBI" id="CHEBI:57443"/>
        <dbReference type="ChEBI" id="CHEBI:57834"/>
        <dbReference type="ChEBI" id="CHEBI:326268"/>
        <dbReference type="EC" id="2.5.1.16"/>
    </reaction>
</comment>
<feature type="domain" description="PABS" evidence="12">
    <location>
        <begin position="6"/>
        <end position="266"/>
    </location>
</feature>
<keyword evidence="13" id="KW-1185">Reference proteome</keyword>
<dbReference type="GO" id="GO:0008295">
    <property type="term" value="P:spermidine biosynthetic process"/>
    <property type="evidence" value="ECO:0007669"/>
    <property type="project" value="TreeGrafter"/>
</dbReference>
<dbReference type="InterPro" id="IPR037163">
    <property type="entry name" value="Spermidine_synt_N_sf"/>
</dbReference>
<dbReference type="SUPFAM" id="SSF53335">
    <property type="entry name" value="S-adenosyl-L-methionine-dependent methyltransferases"/>
    <property type="match status" value="1"/>
</dbReference>
<comment type="function">
    <text evidence="7">Catalyzes the production of spermidine from putrescine and decarboxylated S-adenosylmethionine (dcSAM). Has a strong preference for putrescine as substrate, and has very low activity towards 1,3-diaminopropane. Has extremely low activity towards spermidine.</text>
</comment>
<dbReference type="PANTHER" id="PTHR11558">
    <property type="entry name" value="SPERMIDINE/SPERMINE SYNTHASE"/>
    <property type="match status" value="1"/>
</dbReference>
<comment type="pathway">
    <text evidence="1">Amine and polyamine biosynthesis; spermidine biosynthesis; spermidine from putrescine: step 1/1.</text>
</comment>
<dbReference type="GO" id="GO:0004766">
    <property type="term" value="F:spermidine synthase activity"/>
    <property type="evidence" value="ECO:0007669"/>
    <property type="project" value="UniProtKB-EC"/>
</dbReference>
<dbReference type="Pfam" id="PF17284">
    <property type="entry name" value="Spermine_synt_N"/>
    <property type="match status" value="1"/>
</dbReference>
<organism evidence="13 14">
    <name type="scientific">Acrobeloides nanus</name>
    <dbReference type="NCBI Taxonomy" id="290746"/>
    <lineage>
        <taxon>Eukaryota</taxon>
        <taxon>Metazoa</taxon>
        <taxon>Ecdysozoa</taxon>
        <taxon>Nematoda</taxon>
        <taxon>Chromadorea</taxon>
        <taxon>Rhabditida</taxon>
        <taxon>Tylenchina</taxon>
        <taxon>Cephalobomorpha</taxon>
        <taxon>Cephaloboidea</taxon>
        <taxon>Cephalobidae</taxon>
        <taxon>Acrobeloides</taxon>
    </lineage>
</organism>